<sequence length="87" mass="9432">MKNALEVGQQGPEERMKSAVISKRTRTSLLDAGADPLARPSMLLEDRDVLRLSNVGAVLAYSSLSLKEVPVHHANSCDGLLPSVTRY</sequence>
<dbReference type="AlphaFoldDB" id="A0AAD3SNI5"/>
<protein>
    <submittedName>
        <fullName evidence="2">Uncharacterized protein</fullName>
    </submittedName>
</protein>
<evidence type="ECO:0000313" key="2">
    <source>
        <dbReference type="EMBL" id="GMH13742.1"/>
    </source>
</evidence>
<accession>A0AAD3SNI5</accession>
<feature type="region of interest" description="Disordered" evidence="1">
    <location>
        <begin position="1"/>
        <end position="22"/>
    </location>
</feature>
<proteinExistence type="predicted"/>
<dbReference type="Proteomes" id="UP001279734">
    <property type="component" value="Unassembled WGS sequence"/>
</dbReference>
<organism evidence="2 3">
    <name type="scientific">Nepenthes gracilis</name>
    <name type="common">Slender pitcher plant</name>
    <dbReference type="NCBI Taxonomy" id="150966"/>
    <lineage>
        <taxon>Eukaryota</taxon>
        <taxon>Viridiplantae</taxon>
        <taxon>Streptophyta</taxon>
        <taxon>Embryophyta</taxon>
        <taxon>Tracheophyta</taxon>
        <taxon>Spermatophyta</taxon>
        <taxon>Magnoliopsida</taxon>
        <taxon>eudicotyledons</taxon>
        <taxon>Gunneridae</taxon>
        <taxon>Pentapetalae</taxon>
        <taxon>Caryophyllales</taxon>
        <taxon>Nepenthaceae</taxon>
        <taxon>Nepenthes</taxon>
    </lineage>
</organism>
<keyword evidence="3" id="KW-1185">Reference proteome</keyword>
<gene>
    <name evidence="2" type="ORF">Nepgr_015583</name>
</gene>
<evidence type="ECO:0000256" key="1">
    <source>
        <dbReference type="SAM" id="MobiDB-lite"/>
    </source>
</evidence>
<comment type="caution">
    <text evidence="2">The sequence shown here is derived from an EMBL/GenBank/DDBJ whole genome shotgun (WGS) entry which is preliminary data.</text>
</comment>
<name>A0AAD3SNI5_NEPGR</name>
<reference evidence="2" key="1">
    <citation type="submission" date="2023-05" db="EMBL/GenBank/DDBJ databases">
        <title>Nepenthes gracilis genome sequencing.</title>
        <authorList>
            <person name="Fukushima K."/>
        </authorList>
    </citation>
    <scope>NUCLEOTIDE SEQUENCE</scope>
    <source>
        <strain evidence="2">SING2019-196</strain>
    </source>
</reference>
<dbReference type="EMBL" id="BSYO01000013">
    <property type="protein sequence ID" value="GMH13742.1"/>
    <property type="molecule type" value="Genomic_DNA"/>
</dbReference>
<evidence type="ECO:0000313" key="3">
    <source>
        <dbReference type="Proteomes" id="UP001279734"/>
    </source>
</evidence>